<dbReference type="PANTHER" id="PTHR42913">
    <property type="entry name" value="APOPTOSIS-INDUCING FACTOR 1"/>
    <property type="match status" value="1"/>
</dbReference>
<dbReference type="Pfam" id="PF07992">
    <property type="entry name" value="Pyr_redox_2"/>
    <property type="match status" value="1"/>
</dbReference>
<comment type="cofactor">
    <cofactor evidence="1">
        <name>FAD</name>
        <dbReference type="ChEBI" id="CHEBI:57692"/>
    </cofactor>
</comment>
<keyword evidence="3" id="KW-0285">Flavoprotein</keyword>
<sequence>MVARVVVVGAGYAGVMAANRLAAVGRSDVDVTVVNPRPDFVERVRLHEHAAGAPRAIRPLRGLLRPDVRLRVAAADAIAERSVRLDDGGALDFDYLLYAVGSTAARGMTGSEHAWNIADLDGAESLRTRLRQLPAQAPVVIVGGGLTGIESAAEIAYRYPSLDIALVSRSVAAGLPASSRARIHAKLANAGVALYTGLRVTAIRASGVDTDGGRLPSDCTVWAGPLAVPDLALRSGLPVATDGRLRTDDALVCLHHRRIVGVGDAVAPPAHVGAHLRMSCQAALPMGAHGADTVLAMIRGQQPTSVSIGMTGQAISLGRRDGFIQAANRDDTPAAFALSGRAAAVVKERVCRFTVTSMRFPRAYRWLPGATPSVPVPPPVAAR</sequence>
<evidence type="ECO:0000256" key="1">
    <source>
        <dbReference type="ARBA" id="ARBA00001974"/>
    </source>
</evidence>
<evidence type="ECO:0000313" key="8">
    <source>
        <dbReference type="Proteomes" id="UP000184388"/>
    </source>
</evidence>
<feature type="domain" description="FAD/NAD(P)-binding" evidence="6">
    <location>
        <begin position="4"/>
        <end position="281"/>
    </location>
</feature>
<comment type="similarity">
    <text evidence="2">Belongs to the NADH dehydrogenase family.</text>
</comment>
<evidence type="ECO:0000256" key="3">
    <source>
        <dbReference type="ARBA" id="ARBA00022630"/>
    </source>
</evidence>
<gene>
    <name evidence="7" type="ORF">SAMN05216268_104167</name>
</gene>
<dbReference type="InterPro" id="IPR036188">
    <property type="entry name" value="FAD/NAD-bd_sf"/>
</dbReference>
<reference evidence="8" key="1">
    <citation type="submission" date="2016-11" db="EMBL/GenBank/DDBJ databases">
        <authorList>
            <person name="Jaros S."/>
            <person name="Januszkiewicz K."/>
            <person name="Wedrychowicz H."/>
        </authorList>
    </citation>
    <scope>NUCLEOTIDE SEQUENCE [LARGE SCALE GENOMIC DNA]</scope>
    <source>
        <strain evidence="8">CGMCC 4.3555</strain>
    </source>
</reference>
<protein>
    <submittedName>
        <fullName evidence="7">NADH dehydrogenase, FAD-containing subunit</fullName>
    </submittedName>
</protein>
<dbReference type="InterPro" id="IPR051169">
    <property type="entry name" value="NADH-Q_oxidoreductase"/>
</dbReference>
<keyword evidence="4" id="KW-0274">FAD</keyword>
<dbReference type="RefSeq" id="WP_286160204.1">
    <property type="nucleotide sequence ID" value="NZ_FRBK01000004.1"/>
</dbReference>
<dbReference type="EMBL" id="FRBK01000004">
    <property type="protein sequence ID" value="SHL39668.1"/>
    <property type="molecule type" value="Genomic_DNA"/>
</dbReference>
<evidence type="ECO:0000256" key="2">
    <source>
        <dbReference type="ARBA" id="ARBA00005272"/>
    </source>
</evidence>
<dbReference type="PRINTS" id="PR00368">
    <property type="entry name" value="FADPNR"/>
</dbReference>
<dbReference type="GO" id="GO:0003955">
    <property type="term" value="F:NAD(P)H dehydrogenase (quinone) activity"/>
    <property type="evidence" value="ECO:0007669"/>
    <property type="project" value="TreeGrafter"/>
</dbReference>
<dbReference type="AlphaFoldDB" id="A0A9X8MPZ7"/>
<name>A0A9X8MPZ7_9ACTN</name>
<evidence type="ECO:0000259" key="6">
    <source>
        <dbReference type="Pfam" id="PF07992"/>
    </source>
</evidence>
<dbReference type="SUPFAM" id="SSF51905">
    <property type="entry name" value="FAD/NAD(P)-binding domain"/>
    <property type="match status" value="1"/>
</dbReference>
<dbReference type="GO" id="GO:0019646">
    <property type="term" value="P:aerobic electron transport chain"/>
    <property type="evidence" value="ECO:0007669"/>
    <property type="project" value="TreeGrafter"/>
</dbReference>
<dbReference type="InterPro" id="IPR023753">
    <property type="entry name" value="FAD/NAD-binding_dom"/>
</dbReference>
<dbReference type="Gene3D" id="3.50.50.100">
    <property type="match status" value="1"/>
</dbReference>
<keyword evidence="5" id="KW-0560">Oxidoreductase</keyword>
<comment type="caution">
    <text evidence="7">The sequence shown here is derived from an EMBL/GenBank/DDBJ whole genome shotgun (WGS) entry which is preliminary data.</text>
</comment>
<accession>A0A9X8MPZ7</accession>
<evidence type="ECO:0000256" key="4">
    <source>
        <dbReference type="ARBA" id="ARBA00022827"/>
    </source>
</evidence>
<organism evidence="7 8">
    <name type="scientific">Streptomyces yunnanensis</name>
    <dbReference type="NCBI Taxonomy" id="156453"/>
    <lineage>
        <taxon>Bacteria</taxon>
        <taxon>Bacillati</taxon>
        <taxon>Actinomycetota</taxon>
        <taxon>Actinomycetes</taxon>
        <taxon>Kitasatosporales</taxon>
        <taxon>Streptomycetaceae</taxon>
        <taxon>Streptomyces</taxon>
    </lineage>
</organism>
<dbReference type="PANTHER" id="PTHR42913:SF3">
    <property type="entry name" value="64 KDA MITOCHONDRIAL NADH DEHYDROGENASE (EUROFUNG)"/>
    <property type="match status" value="1"/>
</dbReference>
<evidence type="ECO:0000256" key="5">
    <source>
        <dbReference type="ARBA" id="ARBA00023002"/>
    </source>
</evidence>
<evidence type="ECO:0000313" key="7">
    <source>
        <dbReference type="EMBL" id="SHL39668.1"/>
    </source>
</evidence>
<proteinExistence type="inferred from homology"/>
<dbReference type="Proteomes" id="UP000184388">
    <property type="component" value="Unassembled WGS sequence"/>
</dbReference>